<dbReference type="PROSITE" id="PS01256">
    <property type="entry name" value="CULLIN_1"/>
    <property type="match status" value="1"/>
</dbReference>
<dbReference type="FunFam" id="1.20.1310.10:FF:000011">
    <property type="entry name" value="Cullin 1"/>
    <property type="match status" value="1"/>
</dbReference>
<dbReference type="Proteomes" id="UP000017200">
    <property type="component" value="Unassembled WGS sequence"/>
</dbReference>
<dbReference type="Gene3D" id="3.30.230.130">
    <property type="entry name" value="Cullin, Chain C, Domain 2"/>
    <property type="match status" value="1"/>
</dbReference>
<dbReference type="PROSITE" id="PS00109">
    <property type="entry name" value="PROTEIN_KINASE_TYR"/>
    <property type="match status" value="1"/>
</dbReference>
<dbReference type="OrthoDB" id="27073at2759"/>
<reference evidence="12" key="2">
    <citation type="submission" date="2010-11" db="EMBL/GenBank/DDBJ databases">
        <authorList>
            <consortium name="The Broad Institute Genome Sequencing Platform"/>
            <person name="Earl A."/>
            <person name="Ward D."/>
            <person name="Feldgarden M."/>
            <person name="Gevers D."/>
            <person name="Butler R."/>
            <person name="Young S.K."/>
            <person name="Zeng Q."/>
            <person name="Gargeya S."/>
            <person name="Fitzgerald M."/>
            <person name="Haas B."/>
            <person name="Abouelleil A."/>
            <person name="Alvarado L."/>
            <person name="Arachchi H.M."/>
            <person name="Berlin A."/>
            <person name="Brown A."/>
            <person name="Chapman S.B."/>
            <person name="Chen Z."/>
            <person name="Dunbar C."/>
            <person name="Freedman E."/>
            <person name="Gearin G."/>
            <person name="Gellesch M."/>
            <person name="Goldberg J."/>
            <person name="Griggs A."/>
            <person name="Gujja S."/>
            <person name="Heilman E."/>
            <person name="Heiman D."/>
            <person name="Howarth C."/>
            <person name="Larson L."/>
            <person name="Lui A."/>
            <person name="MacDonald P.J.P."/>
            <person name="Mehta T."/>
            <person name="Montmayeur A."/>
            <person name="Murphy C."/>
            <person name="Neiman D."/>
            <person name="Pearson M."/>
            <person name="Priest M."/>
            <person name="Roberts A."/>
            <person name="Saif S."/>
            <person name="Shea T."/>
            <person name="Shenoy N."/>
            <person name="Sisk P."/>
            <person name="Stolte C."/>
            <person name="Sykes S."/>
            <person name="White J."/>
            <person name="Yandava C."/>
            <person name="Wortman J."/>
            <person name="Nusbaum C."/>
            <person name="Birren B."/>
        </authorList>
    </citation>
    <scope>NUCLEOTIDE SEQUENCE</scope>
    <source>
        <strain evidence="12">P1A1 Lamole</strain>
    </source>
</reference>
<feature type="coiled-coil region" evidence="9">
    <location>
        <begin position="764"/>
        <end position="791"/>
    </location>
</feature>
<keyword evidence="4" id="KW-0833">Ubl conjugation pathway</keyword>
<dbReference type="InterPro" id="IPR008266">
    <property type="entry name" value="Tyr_kinase_AS"/>
</dbReference>
<evidence type="ECO:0000259" key="10">
    <source>
        <dbReference type="PROSITE" id="PS50011"/>
    </source>
</evidence>
<dbReference type="FunFam" id="1.20.1310.10:FF:000007">
    <property type="entry name" value="Cullin 1"/>
    <property type="match status" value="1"/>
</dbReference>
<reference evidence="13" key="4">
    <citation type="submission" date="2015-06" db="UniProtKB">
        <authorList>
            <consortium name="EnsemblFungi"/>
        </authorList>
    </citation>
    <scope>IDENTIFICATION</scope>
</reference>
<evidence type="ECO:0000313" key="13">
    <source>
        <dbReference type="EnsemblFungi" id="MVLG_03336T0"/>
    </source>
</evidence>
<dbReference type="Pfam" id="PF26557">
    <property type="entry name" value="Cullin_AB"/>
    <property type="match status" value="1"/>
</dbReference>
<dbReference type="InterPro" id="IPR040976">
    <property type="entry name" value="Pkinase_fungal"/>
</dbReference>
<dbReference type="Pfam" id="PF10557">
    <property type="entry name" value="Cullin_Nedd8"/>
    <property type="match status" value="1"/>
</dbReference>
<dbReference type="FunCoup" id="U5H7W6">
    <property type="interactions" value="506"/>
</dbReference>
<feature type="domain" description="Cullin family profile" evidence="11">
    <location>
        <begin position="926"/>
        <end position="1158"/>
    </location>
</feature>
<dbReference type="InterPro" id="IPR036388">
    <property type="entry name" value="WH-like_DNA-bd_sf"/>
</dbReference>
<evidence type="ECO:0000313" key="14">
    <source>
        <dbReference type="Proteomes" id="UP000017200"/>
    </source>
</evidence>
<evidence type="ECO:0000256" key="8">
    <source>
        <dbReference type="RuleBase" id="RU003829"/>
    </source>
</evidence>
<evidence type="ECO:0000256" key="4">
    <source>
        <dbReference type="ARBA" id="ARBA00022786"/>
    </source>
</evidence>
<dbReference type="SUPFAM" id="SSF46785">
    <property type="entry name" value="Winged helix' DNA-binding domain"/>
    <property type="match status" value="1"/>
</dbReference>
<evidence type="ECO:0000256" key="3">
    <source>
        <dbReference type="ARBA" id="ARBA00022499"/>
    </source>
</evidence>
<keyword evidence="3" id="KW-1017">Isopeptide bond</keyword>
<dbReference type="Gene3D" id="1.10.510.10">
    <property type="entry name" value="Transferase(Phosphotransferase) domain 1"/>
    <property type="match status" value="1"/>
</dbReference>
<dbReference type="EMBL" id="AEIJ01000322">
    <property type="status" value="NOT_ANNOTATED_CDS"/>
    <property type="molecule type" value="Genomic_DNA"/>
</dbReference>
<dbReference type="FunFam" id="1.20.1310.10:FF:000026">
    <property type="entry name" value="Cullin 1"/>
    <property type="match status" value="1"/>
</dbReference>
<dbReference type="InterPro" id="IPR045093">
    <property type="entry name" value="Cullin"/>
</dbReference>
<dbReference type="GO" id="GO:0019005">
    <property type="term" value="C:SCF ubiquitin ligase complex"/>
    <property type="evidence" value="ECO:0007669"/>
    <property type="project" value="UniProtKB-ARBA"/>
</dbReference>
<protein>
    <recommendedName>
        <fullName evidence="6">Cullin-1</fullName>
    </recommendedName>
</protein>
<dbReference type="GO" id="GO:0005524">
    <property type="term" value="F:ATP binding"/>
    <property type="evidence" value="ECO:0007669"/>
    <property type="project" value="InterPro"/>
</dbReference>
<dbReference type="EnsemblFungi" id="MVLG_03336T0">
    <property type="protein sequence ID" value="MVLG_03336T0"/>
    <property type="gene ID" value="MVLG_03336"/>
</dbReference>
<reference evidence="12 14" key="3">
    <citation type="journal article" date="2015" name="BMC Genomics">
        <title>Sex and parasites: genomic and transcriptomic analysis of Microbotryum lychnidis-dioicae, the biotrophic and plant-castrating anther smut fungus.</title>
        <authorList>
            <person name="Perlin M.H."/>
            <person name="Amselem J."/>
            <person name="Fontanillas E."/>
            <person name="Toh S.S."/>
            <person name="Chen Z."/>
            <person name="Goldberg J."/>
            <person name="Duplessis S."/>
            <person name="Henrissat B."/>
            <person name="Young S."/>
            <person name="Zeng Q."/>
            <person name="Aguileta G."/>
            <person name="Petit E."/>
            <person name="Badouin H."/>
            <person name="Andrews J."/>
            <person name="Razeeq D."/>
            <person name="Gabaldon T."/>
            <person name="Quesneville H."/>
            <person name="Giraud T."/>
            <person name="Hood M.E."/>
            <person name="Schultz D.J."/>
            <person name="Cuomo C.A."/>
        </authorList>
    </citation>
    <scope>NUCLEOTIDE SEQUENCE [LARGE SCALE GENOMIC DNA]</scope>
    <source>
        <strain evidence="12">P1A1 Lamole</strain>
        <strain evidence="14">p1A1 Lamole</strain>
    </source>
</reference>
<dbReference type="PROSITE" id="PS50069">
    <property type="entry name" value="CULLIN_2"/>
    <property type="match status" value="1"/>
</dbReference>
<dbReference type="InterPro" id="IPR036317">
    <property type="entry name" value="Cullin_homology_sf"/>
</dbReference>
<dbReference type="SUPFAM" id="SSF75632">
    <property type="entry name" value="Cullin homology domain"/>
    <property type="match status" value="1"/>
</dbReference>
<keyword evidence="14" id="KW-1185">Reference proteome</keyword>
<proteinExistence type="inferred from homology"/>
<dbReference type="Pfam" id="PF00888">
    <property type="entry name" value="Cullin"/>
    <property type="match status" value="1"/>
</dbReference>
<evidence type="ECO:0000256" key="7">
    <source>
        <dbReference type="PROSITE-ProRule" id="PRU00330"/>
    </source>
</evidence>
<dbReference type="SUPFAM" id="SSF56112">
    <property type="entry name" value="Protein kinase-like (PK-like)"/>
    <property type="match status" value="1"/>
</dbReference>
<gene>
    <name evidence="12" type="ORF">MVLG_03336</name>
</gene>
<dbReference type="InterPro" id="IPR016158">
    <property type="entry name" value="Cullin_homology"/>
</dbReference>
<dbReference type="SUPFAM" id="SSF74788">
    <property type="entry name" value="Cullin repeat-like"/>
    <property type="match status" value="1"/>
</dbReference>
<dbReference type="STRING" id="683840.U5H7W6"/>
<dbReference type="EMBL" id="GL541673">
    <property type="protein sequence ID" value="KDE06296.1"/>
    <property type="molecule type" value="Genomic_DNA"/>
</dbReference>
<name>U5H7W6_USTV1</name>
<dbReference type="GO" id="GO:0031146">
    <property type="term" value="P:SCF-dependent proteasomal ubiquitin-dependent protein catabolic process"/>
    <property type="evidence" value="ECO:0007669"/>
    <property type="project" value="UniProtKB-ARBA"/>
</dbReference>
<organism evidence="12">
    <name type="scientific">Microbotryum lychnidis-dioicae (strain p1A1 Lamole / MvSl-1064)</name>
    <name type="common">Anther smut fungus</name>
    <dbReference type="NCBI Taxonomy" id="683840"/>
    <lineage>
        <taxon>Eukaryota</taxon>
        <taxon>Fungi</taxon>
        <taxon>Dikarya</taxon>
        <taxon>Basidiomycota</taxon>
        <taxon>Pucciniomycotina</taxon>
        <taxon>Microbotryomycetes</taxon>
        <taxon>Microbotryales</taxon>
        <taxon>Microbotryaceae</taxon>
        <taxon>Microbotryum</taxon>
    </lineage>
</organism>
<evidence type="ECO:0000256" key="9">
    <source>
        <dbReference type="SAM" id="Coils"/>
    </source>
</evidence>
<dbReference type="GO" id="GO:0004672">
    <property type="term" value="F:protein kinase activity"/>
    <property type="evidence" value="ECO:0007669"/>
    <property type="project" value="InterPro"/>
</dbReference>
<accession>U5H7W6</accession>
<dbReference type="Gene3D" id="1.20.1310.10">
    <property type="entry name" value="Cullin Repeats"/>
    <property type="match status" value="4"/>
</dbReference>
<dbReference type="InParanoid" id="U5H7W6"/>
<reference evidence="14" key="1">
    <citation type="submission" date="2010-11" db="EMBL/GenBank/DDBJ databases">
        <title>The genome sequence of Microbotryum violaceum strain p1A1 Lamole.</title>
        <authorList>
            <person name="Cuomo C."/>
            <person name="Perlin M."/>
            <person name="Young S.K."/>
            <person name="Zeng Q."/>
            <person name="Gargeya S."/>
            <person name="Alvarado L."/>
            <person name="Berlin A."/>
            <person name="Chapman S.B."/>
            <person name="Chen Z."/>
            <person name="Freedman E."/>
            <person name="Gellesch M."/>
            <person name="Goldberg J."/>
            <person name="Griggs A."/>
            <person name="Gujja S."/>
            <person name="Heilman E."/>
            <person name="Heiman D."/>
            <person name="Howarth C."/>
            <person name="Mehta T."/>
            <person name="Neiman D."/>
            <person name="Pearson M."/>
            <person name="Roberts A."/>
            <person name="Saif S."/>
            <person name="Shea T."/>
            <person name="Shenoy N."/>
            <person name="Sisk P."/>
            <person name="Stolte C."/>
            <person name="Sykes S."/>
            <person name="White J."/>
            <person name="Yandava C."/>
            <person name="Haas B."/>
            <person name="Nusbaum C."/>
            <person name="Birren B."/>
        </authorList>
    </citation>
    <scope>NUCLEOTIDE SEQUENCE [LARGE SCALE GENOMIC DNA]</scope>
    <source>
        <strain evidence="14">p1A1 Lamole</strain>
    </source>
</reference>
<dbReference type="SMART" id="SM00884">
    <property type="entry name" value="Cullin_Nedd8"/>
    <property type="match status" value="1"/>
</dbReference>
<evidence type="ECO:0000256" key="6">
    <source>
        <dbReference type="ARBA" id="ARBA00069612"/>
    </source>
</evidence>
<evidence type="ECO:0000256" key="5">
    <source>
        <dbReference type="ARBA" id="ARBA00022843"/>
    </source>
</evidence>
<comment type="similarity">
    <text evidence="2 7 8">Belongs to the cullin family.</text>
</comment>
<dbReference type="FunFam" id="1.20.1310.10:FF:000029">
    <property type="entry name" value="Cullin homolog 1"/>
    <property type="match status" value="1"/>
</dbReference>
<dbReference type="InterPro" id="IPR016159">
    <property type="entry name" value="Cullin_repeat-like_dom_sf"/>
</dbReference>
<dbReference type="InterPro" id="IPR011009">
    <property type="entry name" value="Kinase-like_dom_sf"/>
</dbReference>
<evidence type="ECO:0000259" key="11">
    <source>
        <dbReference type="PROSITE" id="PS50069"/>
    </source>
</evidence>
<sequence>MNQMAPEITWHLGDPNLIARCTTATSSPLSRQAFDANPELASAWAQDHLDDGQNGVLDWEQVAAVGVLGGMKKSDDTSEYECVFPARRLKHHLRMLAAESPIRSHTFGFTLDSSILTLYLHTPSGLFYSSDIECTEANGHLSTFIERLLSLNDIDLGKIASPGGPDGPPLPFPTAVLPPQVPSFARHLAKVPTMGLIEIEKTVFCSGEVLGLQKSASRVRAIRDGPGDNREYAMTVSFVEEARCNEHDQIRQMIASASPHEREGLTNFVDVHRQHFSLVPHFLKGDLDAEKCAEICGLKPRAMEVTFQEHCFEPIWAVDSIEALTRAVLGAVKGLRSLYRMRILHRDVSPGNIMIGPDGEGVLIDYDLAILMDGPFGEAARMERVGTFAFRARYLLKESSRTPLQPWHQIESLVYVILVVVFNRPNGGGDLSGMTEDAKHVWELWNMDVWAFHSKAGLGRAPAHRQELLKPYLEHWEDLPELVAIIANHCGLDLTAFTHGEANETSYLEAGWGSVAPAASAIPDSRDLNATWQVLEKGVDQIMTRLSEGMSYPQYMNLYTVSYNYCTSSRMNSGGVNETIGIGTAGGRSGANLMGSDLYKHLNRYFVSHLKQVSAAAEPLTDEPLLVYYTREWDRYTTGASYVNRLFTYLNRHWVKREKDEGRKNVYQVYILALVQWRDHFYAHVQDNHKLSNAVSKLIEKQRNGETIQTDLVKKVVDSLVALGMDEGDTNKQNLEVYQDAFERPFLAATDLYYTSESEQYIGANSVTEYMKKAEMRLAEEENRVDLYLHASTRKGLVSKCEEVLVKNHAGKMQEEFQRLLDQEQEGDLKRMYLLLSRIPNGLDPLRERFEQHVKKAGLASVEKVVGESAEGVEPKAYVEALLSVHSNNAELVQKAFKGDQGFVGSLDRACREFVNRNKACSNANKSPELLAKHADGLLKKSNKASEDDDLEKSLTETMTIFKYIEDKDVFQKFYTKMLSNRLIRASSASDDAESSMITRLKDACGFEYTSKLTRMFQDMALNKDLNAQFKDKMSQTHDASELGVDFEVSILGTSSWPLGAASTGVKLPTELQQVYDRFTGYYMSKHSGRKLTWLWQHCRNELRTLYTGQKYFFVTSMFQTVVLLQFNTSGDSLSYEDLKLGTGMEDEALKPVLQLLVKQRVVDLKDDMYELNLGFKSKKIRVNLNAPIKAEQKTESADVMKHIDDDRKMLIQATIVRVMKSRKEMKHQQLINETLAQLQTRFKPKLGDVKKAIDVLIDKEYLERVDGQRDLYKYLA</sequence>
<feature type="domain" description="Protein kinase" evidence="10">
    <location>
        <begin position="204"/>
        <end position="492"/>
    </location>
</feature>
<evidence type="ECO:0000256" key="2">
    <source>
        <dbReference type="ARBA" id="ARBA00006019"/>
    </source>
</evidence>
<dbReference type="HOGENOM" id="CLU_263438_0_0_1"/>
<dbReference type="PANTHER" id="PTHR11932">
    <property type="entry name" value="CULLIN"/>
    <property type="match status" value="1"/>
</dbReference>
<dbReference type="AlphaFoldDB" id="U5H7W6"/>
<dbReference type="SMART" id="SM00182">
    <property type="entry name" value="CULLIN"/>
    <property type="match status" value="1"/>
</dbReference>
<dbReference type="InterPro" id="IPR001373">
    <property type="entry name" value="Cullin_N"/>
</dbReference>
<keyword evidence="5" id="KW-0832">Ubl conjugation</keyword>
<dbReference type="PROSITE" id="PS50011">
    <property type="entry name" value="PROTEIN_KINASE_DOM"/>
    <property type="match status" value="1"/>
</dbReference>
<dbReference type="GO" id="GO:0031625">
    <property type="term" value="F:ubiquitin protein ligase binding"/>
    <property type="evidence" value="ECO:0007669"/>
    <property type="project" value="InterPro"/>
</dbReference>
<keyword evidence="9" id="KW-0175">Coiled coil</keyword>
<dbReference type="Pfam" id="PF17667">
    <property type="entry name" value="Pkinase_fungal"/>
    <property type="match status" value="1"/>
</dbReference>
<evidence type="ECO:0000256" key="1">
    <source>
        <dbReference type="ARBA" id="ARBA00004906"/>
    </source>
</evidence>
<comment type="pathway">
    <text evidence="1">Protein modification; protein ubiquitination.</text>
</comment>
<dbReference type="InterPro" id="IPR000719">
    <property type="entry name" value="Prot_kinase_dom"/>
</dbReference>
<dbReference type="InterPro" id="IPR059120">
    <property type="entry name" value="Cullin-like_AB"/>
</dbReference>
<dbReference type="InterPro" id="IPR016157">
    <property type="entry name" value="Cullin_CS"/>
</dbReference>
<dbReference type="FunFam" id="1.10.10.10:FF:000014">
    <property type="entry name" value="Cullin 1"/>
    <property type="match status" value="1"/>
</dbReference>
<dbReference type="InterPro" id="IPR036390">
    <property type="entry name" value="WH_DNA-bd_sf"/>
</dbReference>
<evidence type="ECO:0000313" key="12">
    <source>
        <dbReference type="EMBL" id="KDE06296.1"/>
    </source>
</evidence>
<dbReference type="Gene3D" id="1.10.10.10">
    <property type="entry name" value="Winged helix-like DNA-binding domain superfamily/Winged helix DNA-binding domain"/>
    <property type="match status" value="1"/>
</dbReference>
<dbReference type="InterPro" id="IPR019559">
    <property type="entry name" value="Cullin_neddylation_domain"/>
</dbReference>